<dbReference type="EMBL" id="LSYV01000005">
    <property type="protein sequence ID" value="KXZ54785.1"/>
    <property type="molecule type" value="Genomic_DNA"/>
</dbReference>
<gene>
    <name evidence="1" type="ORF">GPECTOR_4g856</name>
</gene>
<comment type="caution">
    <text evidence="1">The sequence shown here is derived from an EMBL/GenBank/DDBJ whole genome shotgun (WGS) entry which is preliminary data.</text>
</comment>
<dbReference type="AlphaFoldDB" id="A0A150GY96"/>
<organism evidence="1 2">
    <name type="scientific">Gonium pectorale</name>
    <name type="common">Green alga</name>
    <dbReference type="NCBI Taxonomy" id="33097"/>
    <lineage>
        <taxon>Eukaryota</taxon>
        <taxon>Viridiplantae</taxon>
        <taxon>Chlorophyta</taxon>
        <taxon>core chlorophytes</taxon>
        <taxon>Chlorophyceae</taxon>
        <taxon>CS clade</taxon>
        <taxon>Chlamydomonadales</taxon>
        <taxon>Volvocaceae</taxon>
        <taxon>Gonium</taxon>
    </lineage>
</organism>
<reference evidence="2" key="1">
    <citation type="journal article" date="2016" name="Nat. Commun.">
        <title>The Gonium pectorale genome demonstrates co-option of cell cycle regulation during the evolution of multicellularity.</title>
        <authorList>
            <person name="Hanschen E.R."/>
            <person name="Marriage T.N."/>
            <person name="Ferris P.J."/>
            <person name="Hamaji T."/>
            <person name="Toyoda A."/>
            <person name="Fujiyama A."/>
            <person name="Neme R."/>
            <person name="Noguchi H."/>
            <person name="Minakuchi Y."/>
            <person name="Suzuki M."/>
            <person name="Kawai-Toyooka H."/>
            <person name="Smith D.R."/>
            <person name="Sparks H."/>
            <person name="Anderson J."/>
            <person name="Bakaric R."/>
            <person name="Luria V."/>
            <person name="Karger A."/>
            <person name="Kirschner M.W."/>
            <person name="Durand P.M."/>
            <person name="Michod R.E."/>
            <person name="Nozaki H."/>
            <person name="Olson B.J."/>
        </authorList>
    </citation>
    <scope>NUCLEOTIDE SEQUENCE [LARGE SCALE GENOMIC DNA]</scope>
    <source>
        <strain evidence="2">NIES-2863</strain>
    </source>
</reference>
<name>A0A150GY96_GONPE</name>
<protein>
    <submittedName>
        <fullName evidence="1">Uncharacterized protein</fullName>
    </submittedName>
</protein>
<evidence type="ECO:0000313" key="1">
    <source>
        <dbReference type="EMBL" id="KXZ54785.1"/>
    </source>
</evidence>
<accession>A0A150GY96</accession>
<dbReference type="InterPro" id="IPR011042">
    <property type="entry name" value="6-blade_b-propeller_TolB-like"/>
</dbReference>
<sequence length="199" mass="21036">MRLSSLNKVTLVAGSREEAGQRDGEGGQARFTFGDSASLVADGAGALYVTSADCVRKATVGAAGPAQVAYPAWYANLHDHYDYYCDDYGDEYLYSEAMRHIAAIAYACEGAALVGFSNNGYCTRLPLAGQPLDLVAKLLPGCPLDGNALTILGTSLHLTKAAVATAGRCDGSPSPPLRAVLKSDMRRDLNKWGSSPKWL</sequence>
<dbReference type="Gene3D" id="2.120.10.30">
    <property type="entry name" value="TolB, C-terminal domain"/>
    <property type="match status" value="1"/>
</dbReference>
<keyword evidence="2" id="KW-1185">Reference proteome</keyword>
<dbReference type="Proteomes" id="UP000075714">
    <property type="component" value="Unassembled WGS sequence"/>
</dbReference>
<evidence type="ECO:0000313" key="2">
    <source>
        <dbReference type="Proteomes" id="UP000075714"/>
    </source>
</evidence>
<proteinExistence type="predicted"/>